<dbReference type="Proteomes" id="UP000054144">
    <property type="component" value="Unassembled WGS sequence"/>
</dbReference>
<dbReference type="AlphaFoldDB" id="A0A0D7A9Q8"/>
<dbReference type="InterPro" id="IPR036291">
    <property type="entry name" value="NAD(P)-bd_dom_sf"/>
</dbReference>
<protein>
    <submittedName>
        <fullName evidence="2">NAD(P)-binding protein</fullName>
    </submittedName>
</protein>
<evidence type="ECO:0000313" key="2">
    <source>
        <dbReference type="EMBL" id="KIY46676.1"/>
    </source>
</evidence>
<name>A0A0D7A9Q8_9AGAR</name>
<dbReference type="InterPro" id="IPR002347">
    <property type="entry name" value="SDR_fam"/>
</dbReference>
<dbReference type="Pfam" id="PF00106">
    <property type="entry name" value="adh_short"/>
    <property type="match status" value="1"/>
</dbReference>
<dbReference type="EMBL" id="KN882025">
    <property type="protein sequence ID" value="KIY46676.1"/>
    <property type="molecule type" value="Genomic_DNA"/>
</dbReference>
<dbReference type="OrthoDB" id="191139at2759"/>
<reference evidence="2 3" key="1">
    <citation type="journal article" date="2015" name="Fungal Genet. Biol.">
        <title>Evolution of novel wood decay mechanisms in Agaricales revealed by the genome sequences of Fistulina hepatica and Cylindrobasidium torrendii.</title>
        <authorList>
            <person name="Floudas D."/>
            <person name="Held B.W."/>
            <person name="Riley R."/>
            <person name="Nagy L.G."/>
            <person name="Koehler G."/>
            <person name="Ransdell A.S."/>
            <person name="Younus H."/>
            <person name="Chow J."/>
            <person name="Chiniquy J."/>
            <person name="Lipzen A."/>
            <person name="Tritt A."/>
            <person name="Sun H."/>
            <person name="Haridas S."/>
            <person name="LaButti K."/>
            <person name="Ohm R.A."/>
            <person name="Kues U."/>
            <person name="Blanchette R.A."/>
            <person name="Grigoriev I.V."/>
            <person name="Minto R.E."/>
            <person name="Hibbett D.S."/>
        </authorList>
    </citation>
    <scope>NUCLEOTIDE SEQUENCE [LARGE SCALE GENOMIC DNA]</scope>
    <source>
        <strain evidence="2 3">ATCC 64428</strain>
    </source>
</reference>
<evidence type="ECO:0000256" key="1">
    <source>
        <dbReference type="ARBA" id="ARBA00023002"/>
    </source>
</evidence>
<sequence length="315" mass="34914">MSSCSPYLTVFGQVFPCPSKWKTDDVPDLAGKVIIVTGGNAGIGKETVKALLEHNAKVYLAARSEDKAREAVRELYDATGKEAIFLQLDLSDLKSVKAAVTAFCSQEKELHVLFNNAGVMNTPKDMITKDGYDLQFGTNVLGHFYFTKLLLPTLLSTAKSSPEKHVRVVNLSSLAHMVGNLDFATFKDGPARRRKTSEELYFQSKFGNVVFSSELARRYGAEGIVSTSLNPGNLRSDLWKHMNPWLMMLGKLFLYPVVPYGALTQLYAGTAPEAARFNGKYLVPWARLGTPKREALDPTLGKQLWEWAEEQVANI</sequence>
<dbReference type="GO" id="GO:0016491">
    <property type="term" value="F:oxidoreductase activity"/>
    <property type="evidence" value="ECO:0007669"/>
    <property type="project" value="UniProtKB-KW"/>
</dbReference>
<dbReference type="CDD" id="cd05327">
    <property type="entry name" value="retinol-DH_like_SDR_c_like"/>
    <property type="match status" value="1"/>
</dbReference>
<dbReference type="PRINTS" id="PR00081">
    <property type="entry name" value="GDHRDH"/>
</dbReference>
<accession>A0A0D7A9Q8</accession>
<dbReference type="SUPFAM" id="SSF51735">
    <property type="entry name" value="NAD(P)-binding Rossmann-fold domains"/>
    <property type="match status" value="1"/>
</dbReference>
<gene>
    <name evidence="2" type="ORF">FISHEDRAFT_66350</name>
</gene>
<dbReference type="Gene3D" id="3.40.50.720">
    <property type="entry name" value="NAD(P)-binding Rossmann-like Domain"/>
    <property type="match status" value="1"/>
</dbReference>
<proteinExistence type="predicted"/>
<keyword evidence="1" id="KW-0560">Oxidoreductase</keyword>
<keyword evidence="3" id="KW-1185">Reference proteome</keyword>
<dbReference type="PANTHER" id="PTHR43157:SF31">
    <property type="entry name" value="PHOSPHATIDYLINOSITOL-GLYCAN BIOSYNTHESIS CLASS F PROTEIN"/>
    <property type="match status" value="1"/>
</dbReference>
<dbReference type="PANTHER" id="PTHR43157">
    <property type="entry name" value="PHOSPHATIDYLINOSITOL-GLYCAN BIOSYNTHESIS CLASS F PROTEIN-RELATED"/>
    <property type="match status" value="1"/>
</dbReference>
<organism evidence="2 3">
    <name type="scientific">Fistulina hepatica ATCC 64428</name>
    <dbReference type="NCBI Taxonomy" id="1128425"/>
    <lineage>
        <taxon>Eukaryota</taxon>
        <taxon>Fungi</taxon>
        <taxon>Dikarya</taxon>
        <taxon>Basidiomycota</taxon>
        <taxon>Agaricomycotina</taxon>
        <taxon>Agaricomycetes</taxon>
        <taxon>Agaricomycetidae</taxon>
        <taxon>Agaricales</taxon>
        <taxon>Fistulinaceae</taxon>
        <taxon>Fistulina</taxon>
    </lineage>
</organism>
<evidence type="ECO:0000313" key="3">
    <source>
        <dbReference type="Proteomes" id="UP000054144"/>
    </source>
</evidence>